<name>A0AA96V414_9EURY</name>
<evidence type="ECO:0000313" key="3">
    <source>
        <dbReference type="Proteomes" id="UP001303587"/>
    </source>
</evidence>
<evidence type="ECO:0000259" key="1">
    <source>
        <dbReference type="PROSITE" id="PS51782"/>
    </source>
</evidence>
<proteinExistence type="predicted"/>
<dbReference type="PROSITE" id="PS51782">
    <property type="entry name" value="LYSM"/>
    <property type="match status" value="1"/>
</dbReference>
<reference evidence="2 3" key="1">
    <citation type="submission" date="2023-07" db="EMBL/GenBank/DDBJ databases">
        <title>Closed genoem sequence of Methanosarcinaceae archaeon Ac7.</title>
        <authorList>
            <person name="Poehlein A."/>
            <person name="Protasov E."/>
            <person name="Platt K."/>
            <person name="Reeh H."/>
            <person name="Daniel R."/>
            <person name="Brune A."/>
        </authorList>
    </citation>
    <scope>NUCLEOTIDE SEQUENCE [LARGE SCALE GENOMIC DNA]</scope>
    <source>
        <strain evidence="2 3">Ac7</strain>
    </source>
</reference>
<feature type="domain" description="LysM" evidence="1">
    <location>
        <begin position="173"/>
        <end position="220"/>
    </location>
</feature>
<gene>
    <name evidence="2" type="ORF">MsAc7_17600</name>
</gene>
<protein>
    <recommendedName>
        <fullName evidence="1">LysM domain-containing protein</fullName>
    </recommendedName>
</protein>
<organism evidence="2 3">
    <name type="scientific">Methanolapillus millepedarum</name>
    <dbReference type="NCBI Taxonomy" id="3028296"/>
    <lineage>
        <taxon>Archaea</taxon>
        <taxon>Methanobacteriati</taxon>
        <taxon>Methanobacteriota</taxon>
        <taxon>Stenosarchaea group</taxon>
        <taxon>Methanomicrobia</taxon>
        <taxon>Methanosarcinales</taxon>
        <taxon>Methanosarcinaceae</taxon>
        <taxon>Methanolapillus</taxon>
    </lineage>
</organism>
<dbReference type="GeneID" id="89230854"/>
<evidence type="ECO:0000313" key="2">
    <source>
        <dbReference type="EMBL" id="WNY26187.1"/>
    </source>
</evidence>
<dbReference type="InterPro" id="IPR036779">
    <property type="entry name" value="LysM_dom_sf"/>
</dbReference>
<dbReference type="SUPFAM" id="SSF54106">
    <property type="entry name" value="LysM domain"/>
    <property type="match status" value="1"/>
</dbReference>
<dbReference type="SMART" id="SM00257">
    <property type="entry name" value="LysM"/>
    <property type="match status" value="1"/>
</dbReference>
<dbReference type="RefSeq" id="WP_338102517.1">
    <property type="nucleotide sequence ID" value="NZ_CP131060.1"/>
</dbReference>
<dbReference type="EMBL" id="CP131060">
    <property type="protein sequence ID" value="WNY26187.1"/>
    <property type="molecule type" value="Genomic_DNA"/>
</dbReference>
<dbReference type="AlphaFoldDB" id="A0AA96V414"/>
<keyword evidence="3" id="KW-1185">Reference proteome</keyword>
<dbReference type="Proteomes" id="UP001303587">
    <property type="component" value="Chromosome"/>
</dbReference>
<accession>A0AA96V414</accession>
<dbReference type="InterPro" id="IPR018392">
    <property type="entry name" value="LysM"/>
</dbReference>
<dbReference type="CDD" id="cd00118">
    <property type="entry name" value="LysM"/>
    <property type="match status" value="1"/>
</dbReference>
<sequence length="227" mass="25598">MAGYTGYDFYLDGVLLPVTPSSLTIKTPGQSTTFDVINYSEISELKSPGLREISFEFSLPNNPENLPFAKSGAQPPRYYIEKIEQLNHGKRTFQFIINRKTPQGVRLDDTNITVSIWDFQTKEDAEDGNDFKASIVLKEFPKHTTQFITVTNGTTSVKKTTDDNRWATTGVPKTYTIKTGDTLYNIGRTYYNNGNAWKKIAQMNGITDQYNIKVGTVLSMPEYFGVL</sequence>
<dbReference type="Gene3D" id="3.10.350.10">
    <property type="entry name" value="LysM domain"/>
    <property type="match status" value="1"/>
</dbReference>
<dbReference type="Pfam" id="PF01476">
    <property type="entry name" value="LysM"/>
    <property type="match status" value="1"/>
</dbReference>